<feature type="coiled-coil region" evidence="1">
    <location>
        <begin position="53"/>
        <end position="140"/>
    </location>
</feature>
<dbReference type="Proteomes" id="UP000253083">
    <property type="component" value="Unassembled WGS sequence"/>
</dbReference>
<dbReference type="OrthoDB" id="185358at2"/>
<reference evidence="3 4" key="1">
    <citation type="submission" date="2018-06" db="EMBL/GenBank/DDBJ databases">
        <title>Genomic Encyclopedia of Type Strains, Phase IV (KMG-IV): sequencing the most valuable type-strain genomes for metagenomic binning, comparative biology and taxonomic classification.</title>
        <authorList>
            <person name="Goeker M."/>
        </authorList>
    </citation>
    <scope>NUCLEOTIDE SEQUENCE [LARGE SCALE GENOMIC DNA]</scope>
    <source>
        <strain evidence="3 4">DSM 24032</strain>
    </source>
</reference>
<keyword evidence="2" id="KW-1133">Transmembrane helix</keyword>
<dbReference type="EMBL" id="QNRT01000001">
    <property type="protein sequence ID" value="RBP53232.1"/>
    <property type="molecule type" value="Genomic_DNA"/>
</dbReference>
<keyword evidence="2" id="KW-0472">Membrane</keyword>
<accession>A0A395JSB2</accession>
<keyword evidence="1" id="KW-0175">Coiled coil</keyword>
<evidence type="ECO:0000313" key="4">
    <source>
        <dbReference type="Proteomes" id="UP000253083"/>
    </source>
</evidence>
<sequence length="358" mass="39636">MARKRIRNTSTFSLSFLDIMSCGLGAAVLIFLLLKHVTDAPVNTLEPQLMSELNLLEEEILQGEANLARIRNTISDVSDESVVAQGLARKIEDDINQLKSLLEEIQPDSAVDVPGLKKQIAKLERQKQALENEIPAGNKAYQFTGDGERQYLTGVRLGGEKVLILVDASASMLDESIVNILRRRNMSKEMKLRSQKWGRTLDITQWIVANLPLSSDFQVLTFNEDVSAVFGDEINSWYQVADRLSIASAVQGMNSVVPENGTNMHRVFEAAMAMQPRPDNIFLITDGLPTQGGNAPTSGSITGYQRLRVFSDAVRILEDVSVNTFLLPLEGDPYAAAAFWRLAVRSRGSFVTPARDWP</sequence>
<feature type="transmembrane region" description="Helical" evidence="2">
    <location>
        <begin position="12"/>
        <end position="34"/>
    </location>
</feature>
<comment type="caution">
    <text evidence="3">The sequence shown here is derived from an EMBL/GenBank/DDBJ whole genome shotgun (WGS) entry which is preliminary data.</text>
</comment>
<dbReference type="AlphaFoldDB" id="A0A395JSB2"/>
<dbReference type="InParanoid" id="A0A395JSB2"/>
<organism evidence="3 4">
    <name type="scientific">Arenicella xantha</name>
    <dbReference type="NCBI Taxonomy" id="644221"/>
    <lineage>
        <taxon>Bacteria</taxon>
        <taxon>Pseudomonadati</taxon>
        <taxon>Pseudomonadota</taxon>
        <taxon>Gammaproteobacteria</taxon>
        <taxon>Arenicellales</taxon>
        <taxon>Arenicellaceae</taxon>
        <taxon>Arenicella</taxon>
    </lineage>
</organism>
<evidence type="ECO:0000256" key="2">
    <source>
        <dbReference type="SAM" id="Phobius"/>
    </source>
</evidence>
<evidence type="ECO:0000313" key="3">
    <source>
        <dbReference type="EMBL" id="RBP53232.1"/>
    </source>
</evidence>
<dbReference type="RefSeq" id="WP_113952820.1">
    <property type="nucleotide sequence ID" value="NZ_QNRT01000001.1"/>
</dbReference>
<dbReference type="InterPro" id="IPR036465">
    <property type="entry name" value="vWFA_dom_sf"/>
</dbReference>
<dbReference type="Gene3D" id="3.40.50.410">
    <property type="entry name" value="von Willebrand factor, type A domain"/>
    <property type="match status" value="1"/>
</dbReference>
<protein>
    <recommendedName>
        <fullName evidence="5">von Willebrand factor type A domain-containing protein</fullName>
    </recommendedName>
</protein>
<proteinExistence type="predicted"/>
<evidence type="ECO:0000256" key="1">
    <source>
        <dbReference type="SAM" id="Coils"/>
    </source>
</evidence>
<gene>
    <name evidence="3" type="ORF">DFR28_101618</name>
</gene>
<name>A0A395JSB2_9GAMM</name>
<evidence type="ECO:0008006" key="5">
    <source>
        <dbReference type="Google" id="ProtNLM"/>
    </source>
</evidence>
<dbReference type="SUPFAM" id="SSF53300">
    <property type="entry name" value="vWA-like"/>
    <property type="match status" value="1"/>
</dbReference>
<keyword evidence="2" id="KW-0812">Transmembrane</keyword>
<keyword evidence="4" id="KW-1185">Reference proteome</keyword>